<evidence type="ECO:0000256" key="6">
    <source>
        <dbReference type="ARBA" id="ARBA00023136"/>
    </source>
</evidence>
<dbReference type="RefSeq" id="WP_316431986.1">
    <property type="nucleotide sequence ID" value="NZ_CP053586.1"/>
</dbReference>
<evidence type="ECO:0000256" key="3">
    <source>
        <dbReference type="ARBA" id="ARBA00022475"/>
    </source>
</evidence>
<feature type="transmembrane region" description="Helical" evidence="7">
    <location>
        <begin position="253"/>
        <end position="272"/>
    </location>
</feature>
<evidence type="ECO:0000256" key="2">
    <source>
        <dbReference type="ARBA" id="ARBA00007362"/>
    </source>
</evidence>
<dbReference type="EMBL" id="CP053586">
    <property type="protein sequence ID" value="WNZ25815.1"/>
    <property type="molecule type" value="Genomic_DNA"/>
</dbReference>
<dbReference type="SUPFAM" id="SSF103481">
    <property type="entry name" value="Multidrug resistance efflux transporter EmrE"/>
    <property type="match status" value="1"/>
</dbReference>
<dbReference type="GO" id="GO:0005886">
    <property type="term" value="C:plasma membrane"/>
    <property type="evidence" value="ECO:0007669"/>
    <property type="project" value="UniProtKB-SubCell"/>
</dbReference>
<feature type="transmembrane region" description="Helical" evidence="7">
    <location>
        <begin position="132"/>
        <end position="151"/>
    </location>
</feature>
<comment type="subcellular location">
    <subcellularLocation>
        <location evidence="1">Cell membrane</location>
        <topology evidence="1">Multi-pass membrane protein</topology>
    </subcellularLocation>
</comment>
<gene>
    <name evidence="9" type="ORF">HJG54_25240</name>
</gene>
<dbReference type="InterPro" id="IPR051258">
    <property type="entry name" value="Diverse_Substrate_Transporter"/>
</dbReference>
<comment type="similarity">
    <text evidence="2">Belongs to the EamA transporter family.</text>
</comment>
<proteinExistence type="inferred from homology"/>
<evidence type="ECO:0000313" key="9">
    <source>
        <dbReference type="EMBL" id="WNZ25815.1"/>
    </source>
</evidence>
<name>A0AA97AHS5_9CYAN</name>
<keyword evidence="5 7" id="KW-1133">Transmembrane helix</keyword>
<reference evidence="9" key="1">
    <citation type="submission" date="2020-05" db="EMBL/GenBank/DDBJ databases">
        <authorList>
            <person name="Zhu T."/>
            <person name="Keshari N."/>
            <person name="Lu X."/>
        </authorList>
    </citation>
    <scope>NUCLEOTIDE SEQUENCE</scope>
    <source>
        <strain evidence="9">NK1-12</strain>
    </source>
</reference>
<feature type="transmembrane region" description="Helical" evidence="7">
    <location>
        <begin position="81"/>
        <end position="98"/>
    </location>
</feature>
<feature type="transmembrane region" description="Helical" evidence="7">
    <location>
        <begin position="157"/>
        <end position="179"/>
    </location>
</feature>
<evidence type="ECO:0000256" key="1">
    <source>
        <dbReference type="ARBA" id="ARBA00004651"/>
    </source>
</evidence>
<feature type="domain" description="EamA" evidence="8">
    <location>
        <begin position="161"/>
        <end position="291"/>
    </location>
</feature>
<dbReference type="PANTHER" id="PTHR42920:SF11">
    <property type="entry name" value="INNER MEMBRANE PROTEIN YTFF"/>
    <property type="match status" value="1"/>
</dbReference>
<accession>A0AA97AHS5</accession>
<feature type="transmembrane region" description="Helical" evidence="7">
    <location>
        <begin position="191"/>
        <end position="210"/>
    </location>
</feature>
<evidence type="ECO:0000256" key="5">
    <source>
        <dbReference type="ARBA" id="ARBA00022989"/>
    </source>
</evidence>
<protein>
    <submittedName>
        <fullName evidence="9">EamA family transporter</fullName>
    </submittedName>
</protein>
<dbReference type="InterPro" id="IPR037185">
    <property type="entry name" value="EmrE-like"/>
</dbReference>
<evidence type="ECO:0000256" key="7">
    <source>
        <dbReference type="SAM" id="Phobius"/>
    </source>
</evidence>
<keyword evidence="3" id="KW-1003">Cell membrane</keyword>
<feature type="transmembrane region" description="Helical" evidence="7">
    <location>
        <begin position="278"/>
        <end position="296"/>
    </location>
</feature>
<dbReference type="PANTHER" id="PTHR42920">
    <property type="entry name" value="OS03G0707200 PROTEIN-RELATED"/>
    <property type="match status" value="1"/>
</dbReference>
<dbReference type="AlphaFoldDB" id="A0AA97AHS5"/>
<feature type="transmembrane region" description="Helical" evidence="7">
    <location>
        <begin position="222"/>
        <end position="241"/>
    </location>
</feature>
<feature type="domain" description="EamA" evidence="8">
    <location>
        <begin position="18"/>
        <end position="148"/>
    </location>
</feature>
<evidence type="ECO:0000256" key="4">
    <source>
        <dbReference type="ARBA" id="ARBA00022692"/>
    </source>
</evidence>
<feature type="transmembrane region" description="Helical" evidence="7">
    <location>
        <begin position="50"/>
        <end position="69"/>
    </location>
</feature>
<sequence length="308" mass="33499">MLNIPPTTPSKSLSPRWLGLFAILVTVVCWAVAANIAFDLFTSGVHPLELAGISAMIATFGLAILHSFWGGGHKPMHRKQFVLGLVLVFLVAADYIAIQQLPVAIAIVLLFTAPILVVLWTALVSRRAPSRLVLIALILSILGVVLVSRLLEIPLEQVNWFGVGIGLTTAVCFAAYIILSEQLASSEAPINILLKTYAVASLFWLVYQFTQGLPLTLLTPTHFPKVLVVGIVGNLLPYLLFLWSIQRVHAERAAIVATLEPFVAAILAWFWFGQTLTWLQIIGGILIITAATALQLKESQPSSPIKKD</sequence>
<keyword evidence="6 7" id="KW-0472">Membrane</keyword>
<organism evidence="9">
    <name type="scientific">Leptolyngbya sp. NK1-12</name>
    <dbReference type="NCBI Taxonomy" id="2547451"/>
    <lineage>
        <taxon>Bacteria</taxon>
        <taxon>Bacillati</taxon>
        <taxon>Cyanobacteriota</taxon>
        <taxon>Cyanophyceae</taxon>
        <taxon>Leptolyngbyales</taxon>
        <taxon>Leptolyngbyaceae</taxon>
        <taxon>Leptolyngbya group</taxon>
        <taxon>Leptolyngbya</taxon>
    </lineage>
</organism>
<feature type="transmembrane region" description="Helical" evidence="7">
    <location>
        <begin position="17"/>
        <end position="38"/>
    </location>
</feature>
<dbReference type="InterPro" id="IPR000620">
    <property type="entry name" value="EamA_dom"/>
</dbReference>
<evidence type="ECO:0000259" key="8">
    <source>
        <dbReference type="Pfam" id="PF00892"/>
    </source>
</evidence>
<dbReference type="Pfam" id="PF00892">
    <property type="entry name" value="EamA"/>
    <property type="match status" value="2"/>
</dbReference>
<keyword evidence="4 7" id="KW-0812">Transmembrane</keyword>
<feature type="transmembrane region" description="Helical" evidence="7">
    <location>
        <begin position="104"/>
        <end position="125"/>
    </location>
</feature>